<sequence length="123" mass="14735">NIALIWKKTKSTELTNIIKNLFFKCLDKKNVFYSNSNEQFNIYVWKNREHHSIWLTNYSGIEQNGFCNKISKIELPIPKKFTNITNIKNYNNTSVYLKKNIDNRILVIKNLNIWECITFKSRK</sequence>
<proteinExistence type="predicted"/>
<dbReference type="EMBL" id="UINC01058735">
    <property type="protein sequence ID" value="SVB81339.1"/>
    <property type="molecule type" value="Genomic_DNA"/>
</dbReference>
<organism evidence="1">
    <name type="scientific">marine metagenome</name>
    <dbReference type="NCBI Taxonomy" id="408172"/>
    <lineage>
        <taxon>unclassified sequences</taxon>
        <taxon>metagenomes</taxon>
        <taxon>ecological metagenomes</taxon>
    </lineage>
</organism>
<reference evidence="1" key="1">
    <citation type="submission" date="2018-05" db="EMBL/GenBank/DDBJ databases">
        <authorList>
            <person name="Lanie J.A."/>
            <person name="Ng W.-L."/>
            <person name="Kazmierczak K.M."/>
            <person name="Andrzejewski T.M."/>
            <person name="Davidsen T.M."/>
            <person name="Wayne K.J."/>
            <person name="Tettelin H."/>
            <person name="Glass J.I."/>
            <person name="Rusch D."/>
            <person name="Podicherti R."/>
            <person name="Tsui H.-C.T."/>
            <person name="Winkler M.E."/>
        </authorList>
    </citation>
    <scope>NUCLEOTIDE SEQUENCE</scope>
</reference>
<gene>
    <name evidence="1" type="ORF">METZ01_LOCUS234193</name>
</gene>
<evidence type="ECO:0000313" key="1">
    <source>
        <dbReference type="EMBL" id="SVB81339.1"/>
    </source>
</evidence>
<feature type="non-terminal residue" evidence="1">
    <location>
        <position position="1"/>
    </location>
</feature>
<name>A0A382H2C9_9ZZZZ</name>
<dbReference type="AlphaFoldDB" id="A0A382H2C9"/>
<accession>A0A382H2C9</accession>
<protein>
    <submittedName>
        <fullName evidence="1">Uncharacterized protein</fullName>
    </submittedName>
</protein>